<feature type="compositionally biased region" description="Basic and acidic residues" evidence="2">
    <location>
        <begin position="102"/>
        <end position="128"/>
    </location>
</feature>
<dbReference type="EMBL" id="BFEA01000018">
    <property type="protein sequence ID" value="GBG61278.1"/>
    <property type="molecule type" value="Genomic_DNA"/>
</dbReference>
<gene>
    <name evidence="4" type="ORF">CBR_g19811</name>
</gene>
<feature type="domain" description="CCHC-type" evidence="3">
    <location>
        <begin position="58"/>
        <end position="70"/>
    </location>
</feature>
<feature type="compositionally biased region" description="Acidic residues" evidence="2">
    <location>
        <begin position="192"/>
        <end position="205"/>
    </location>
</feature>
<feature type="compositionally biased region" description="Basic residues" evidence="2">
    <location>
        <begin position="220"/>
        <end position="242"/>
    </location>
</feature>
<keyword evidence="1" id="KW-0863">Zinc-finger</keyword>
<dbReference type="STRING" id="69332.A0A388JTZ4"/>
<comment type="caution">
    <text evidence="4">The sequence shown here is derived from an EMBL/GenBank/DDBJ whole genome shotgun (WGS) entry which is preliminary data.</text>
</comment>
<evidence type="ECO:0000256" key="1">
    <source>
        <dbReference type="PROSITE-ProRule" id="PRU00047"/>
    </source>
</evidence>
<dbReference type="PROSITE" id="PS50158">
    <property type="entry name" value="ZF_CCHC"/>
    <property type="match status" value="1"/>
</dbReference>
<dbReference type="Pfam" id="PF00098">
    <property type="entry name" value="zf-CCHC"/>
    <property type="match status" value="1"/>
</dbReference>
<dbReference type="Gramene" id="GBG61278">
    <property type="protein sequence ID" value="GBG61278"/>
    <property type="gene ID" value="CBR_g19811"/>
</dbReference>
<feature type="compositionally biased region" description="Basic residues" evidence="2">
    <location>
        <begin position="157"/>
        <end position="185"/>
    </location>
</feature>
<dbReference type="SUPFAM" id="SSF57756">
    <property type="entry name" value="Retrovirus zinc finger-like domains"/>
    <property type="match status" value="1"/>
</dbReference>
<reference evidence="4 5" key="1">
    <citation type="journal article" date="2018" name="Cell">
        <title>The Chara Genome: Secondary Complexity and Implications for Plant Terrestrialization.</title>
        <authorList>
            <person name="Nishiyama T."/>
            <person name="Sakayama H."/>
            <person name="Vries J.D."/>
            <person name="Buschmann H."/>
            <person name="Saint-Marcoux D."/>
            <person name="Ullrich K.K."/>
            <person name="Haas F.B."/>
            <person name="Vanderstraeten L."/>
            <person name="Becker D."/>
            <person name="Lang D."/>
            <person name="Vosolsobe S."/>
            <person name="Rombauts S."/>
            <person name="Wilhelmsson P.K.I."/>
            <person name="Janitza P."/>
            <person name="Kern R."/>
            <person name="Heyl A."/>
            <person name="Rumpler F."/>
            <person name="Villalobos L.I.A.C."/>
            <person name="Clay J.M."/>
            <person name="Skokan R."/>
            <person name="Toyoda A."/>
            <person name="Suzuki Y."/>
            <person name="Kagoshima H."/>
            <person name="Schijlen E."/>
            <person name="Tajeshwar N."/>
            <person name="Catarino B."/>
            <person name="Hetherington A.J."/>
            <person name="Saltykova A."/>
            <person name="Bonnot C."/>
            <person name="Breuninger H."/>
            <person name="Symeonidi A."/>
            <person name="Radhakrishnan G.V."/>
            <person name="Van Nieuwerburgh F."/>
            <person name="Deforce D."/>
            <person name="Chang C."/>
            <person name="Karol K.G."/>
            <person name="Hedrich R."/>
            <person name="Ulvskov P."/>
            <person name="Glockner G."/>
            <person name="Delwiche C.F."/>
            <person name="Petrasek J."/>
            <person name="Van de Peer Y."/>
            <person name="Friml J."/>
            <person name="Beilby M."/>
            <person name="Dolan L."/>
            <person name="Kohara Y."/>
            <person name="Sugano S."/>
            <person name="Fujiyama A."/>
            <person name="Delaux P.-M."/>
            <person name="Quint M."/>
            <person name="TheiBen G."/>
            <person name="Hagemann M."/>
            <person name="Harholt J."/>
            <person name="Dunand C."/>
            <person name="Zachgo S."/>
            <person name="Langdale J."/>
            <person name="Maumus F."/>
            <person name="Straeten D.V.D."/>
            <person name="Gould S.B."/>
            <person name="Rensing S.A."/>
        </authorList>
    </citation>
    <scope>NUCLEOTIDE SEQUENCE [LARGE SCALE GENOMIC DNA]</scope>
    <source>
        <strain evidence="4 5">S276</strain>
    </source>
</reference>
<dbReference type="AlphaFoldDB" id="A0A388JTZ4"/>
<protein>
    <recommendedName>
        <fullName evidence="3">CCHC-type domain-containing protein</fullName>
    </recommendedName>
</protein>
<dbReference type="Proteomes" id="UP000265515">
    <property type="component" value="Unassembled WGS sequence"/>
</dbReference>
<keyword evidence="1" id="KW-0862">Zinc</keyword>
<feature type="region of interest" description="Disordered" evidence="2">
    <location>
        <begin position="1"/>
        <end position="45"/>
    </location>
</feature>
<feature type="region of interest" description="Disordered" evidence="2">
    <location>
        <begin position="152"/>
        <end position="302"/>
    </location>
</feature>
<organism evidence="4 5">
    <name type="scientific">Chara braunii</name>
    <name type="common">Braun's stonewort</name>
    <dbReference type="NCBI Taxonomy" id="69332"/>
    <lineage>
        <taxon>Eukaryota</taxon>
        <taxon>Viridiplantae</taxon>
        <taxon>Streptophyta</taxon>
        <taxon>Charophyceae</taxon>
        <taxon>Charales</taxon>
        <taxon>Characeae</taxon>
        <taxon>Chara</taxon>
    </lineage>
</organism>
<name>A0A388JTZ4_CHABU</name>
<dbReference type="SMART" id="SM00343">
    <property type="entry name" value="ZnF_C2HC"/>
    <property type="match status" value="1"/>
</dbReference>
<dbReference type="GO" id="GO:0003676">
    <property type="term" value="F:nucleic acid binding"/>
    <property type="evidence" value="ECO:0007669"/>
    <property type="project" value="InterPro"/>
</dbReference>
<evidence type="ECO:0000259" key="3">
    <source>
        <dbReference type="PROSITE" id="PS50158"/>
    </source>
</evidence>
<dbReference type="Gene3D" id="4.10.60.10">
    <property type="entry name" value="Zinc finger, CCHC-type"/>
    <property type="match status" value="1"/>
</dbReference>
<proteinExistence type="predicted"/>
<accession>A0A388JTZ4</accession>
<keyword evidence="5" id="KW-1185">Reference proteome</keyword>
<sequence>MYVTNGPAGGAGGQSGGSGNGFGGNTGGYNGGGSGYAGGGGGFGGGGGAFGGGNNVWFNCGKVGHFARDCWSRRNRGFSGNNVDLELEEITEQHRQARKERLKLEEKRRLEEERKAREEDDARRNADFARKAEEFKLQLRAELVEEWRKEDCEAKKAVKKTKQMSRSAITRRQRKKGRKFGRTARKIAYSEMSDDSDPDTGDLDTSELQSSSTSSDDSKHRRRDRARKGKRRARGVSRSRKDKSKEVPGDIRTRVYEQGECSKQRKEEVPRNADLGEDRREGEAEPRTPLSAGYKGLAAECS</sequence>
<evidence type="ECO:0000313" key="4">
    <source>
        <dbReference type="EMBL" id="GBG61278.1"/>
    </source>
</evidence>
<keyword evidence="1" id="KW-0479">Metal-binding</keyword>
<feature type="region of interest" description="Disordered" evidence="2">
    <location>
        <begin position="93"/>
        <end position="128"/>
    </location>
</feature>
<feature type="compositionally biased region" description="Gly residues" evidence="2">
    <location>
        <begin position="7"/>
        <end position="45"/>
    </location>
</feature>
<evidence type="ECO:0000256" key="2">
    <source>
        <dbReference type="SAM" id="MobiDB-lite"/>
    </source>
</evidence>
<feature type="compositionally biased region" description="Basic and acidic residues" evidence="2">
    <location>
        <begin position="243"/>
        <end position="286"/>
    </location>
</feature>
<dbReference type="InterPro" id="IPR001878">
    <property type="entry name" value="Znf_CCHC"/>
</dbReference>
<evidence type="ECO:0000313" key="5">
    <source>
        <dbReference type="Proteomes" id="UP000265515"/>
    </source>
</evidence>
<dbReference type="GO" id="GO:0008270">
    <property type="term" value="F:zinc ion binding"/>
    <property type="evidence" value="ECO:0007669"/>
    <property type="project" value="UniProtKB-KW"/>
</dbReference>
<dbReference type="InterPro" id="IPR036875">
    <property type="entry name" value="Znf_CCHC_sf"/>
</dbReference>